<dbReference type="GO" id="GO:0000981">
    <property type="term" value="F:DNA-binding transcription factor activity, RNA polymerase II-specific"/>
    <property type="evidence" value="ECO:0007669"/>
    <property type="project" value="InterPro"/>
</dbReference>
<dbReference type="SUPFAM" id="SSF57701">
    <property type="entry name" value="Zn2/Cys6 DNA-binding domain"/>
    <property type="match status" value="1"/>
</dbReference>
<feature type="compositionally biased region" description="Acidic residues" evidence="7">
    <location>
        <begin position="131"/>
        <end position="142"/>
    </location>
</feature>
<keyword evidence="10" id="KW-1185">Reference proteome</keyword>
<feature type="compositionally biased region" description="Polar residues" evidence="7">
    <location>
        <begin position="191"/>
        <end position="212"/>
    </location>
</feature>
<dbReference type="CDD" id="cd00067">
    <property type="entry name" value="GAL4"/>
    <property type="match status" value="1"/>
</dbReference>
<evidence type="ECO:0000259" key="8">
    <source>
        <dbReference type="PROSITE" id="PS50048"/>
    </source>
</evidence>
<dbReference type="CDD" id="cd12148">
    <property type="entry name" value="fungal_TF_MHR"/>
    <property type="match status" value="1"/>
</dbReference>
<feature type="compositionally biased region" description="Polar residues" evidence="7">
    <location>
        <begin position="92"/>
        <end position="101"/>
    </location>
</feature>
<feature type="domain" description="Zn(2)-C6 fungal-type" evidence="8">
    <location>
        <begin position="22"/>
        <end position="55"/>
    </location>
</feature>
<dbReference type="InterPro" id="IPR036864">
    <property type="entry name" value="Zn2-C6_fun-type_DNA-bd_sf"/>
</dbReference>
<dbReference type="GO" id="GO:0005634">
    <property type="term" value="C:nucleus"/>
    <property type="evidence" value="ECO:0007669"/>
    <property type="project" value="UniProtKB-SubCell"/>
</dbReference>
<dbReference type="SMART" id="SM00906">
    <property type="entry name" value="Fungal_trans"/>
    <property type="match status" value="1"/>
</dbReference>
<dbReference type="AlphaFoldDB" id="A0A5C2SY53"/>
<dbReference type="PROSITE" id="PS50048">
    <property type="entry name" value="ZN2_CY6_FUNGAL_2"/>
    <property type="match status" value="1"/>
</dbReference>
<evidence type="ECO:0000256" key="4">
    <source>
        <dbReference type="ARBA" id="ARBA00023125"/>
    </source>
</evidence>
<dbReference type="GO" id="GO:0008270">
    <property type="term" value="F:zinc ion binding"/>
    <property type="evidence" value="ECO:0007669"/>
    <property type="project" value="InterPro"/>
</dbReference>
<feature type="compositionally biased region" description="Low complexity" evidence="7">
    <location>
        <begin position="105"/>
        <end position="126"/>
    </location>
</feature>
<feature type="region of interest" description="Disordered" evidence="7">
    <location>
        <begin position="169"/>
        <end position="213"/>
    </location>
</feature>
<comment type="subcellular location">
    <subcellularLocation>
        <location evidence="1">Nucleus</location>
    </subcellularLocation>
</comment>
<feature type="region of interest" description="Disordered" evidence="7">
    <location>
        <begin position="773"/>
        <end position="796"/>
    </location>
</feature>
<dbReference type="InterPro" id="IPR001138">
    <property type="entry name" value="Zn2Cys6_DnaBD"/>
</dbReference>
<evidence type="ECO:0000313" key="9">
    <source>
        <dbReference type="EMBL" id="RPD65786.1"/>
    </source>
</evidence>
<dbReference type="PROSITE" id="PS00463">
    <property type="entry name" value="ZN2_CY6_FUNGAL_1"/>
    <property type="match status" value="1"/>
</dbReference>
<proteinExistence type="predicted"/>
<evidence type="ECO:0000256" key="1">
    <source>
        <dbReference type="ARBA" id="ARBA00004123"/>
    </source>
</evidence>
<evidence type="ECO:0000313" key="10">
    <source>
        <dbReference type="Proteomes" id="UP000313359"/>
    </source>
</evidence>
<evidence type="ECO:0000256" key="6">
    <source>
        <dbReference type="ARBA" id="ARBA00023242"/>
    </source>
</evidence>
<dbReference type="Proteomes" id="UP000313359">
    <property type="component" value="Unassembled WGS sequence"/>
</dbReference>
<feature type="region of interest" description="Disordered" evidence="7">
    <location>
        <begin position="612"/>
        <end position="634"/>
    </location>
</feature>
<protein>
    <recommendedName>
        <fullName evidence="8">Zn(2)-C6 fungal-type domain-containing protein</fullName>
    </recommendedName>
</protein>
<reference evidence="9" key="1">
    <citation type="journal article" date="2018" name="Genome Biol. Evol.">
        <title>Genomics and development of Lentinus tigrinus, a white-rot wood-decaying mushroom with dimorphic fruiting bodies.</title>
        <authorList>
            <person name="Wu B."/>
            <person name="Xu Z."/>
            <person name="Knudson A."/>
            <person name="Carlson A."/>
            <person name="Chen N."/>
            <person name="Kovaka S."/>
            <person name="LaButti K."/>
            <person name="Lipzen A."/>
            <person name="Pennachio C."/>
            <person name="Riley R."/>
            <person name="Schakwitz W."/>
            <person name="Umezawa K."/>
            <person name="Ohm R.A."/>
            <person name="Grigoriev I.V."/>
            <person name="Nagy L.G."/>
            <person name="Gibbons J."/>
            <person name="Hibbett D."/>
        </authorList>
    </citation>
    <scope>NUCLEOTIDE SEQUENCE [LARGE SCALE GENOMIC DNA]</scope>
    <source>
        <strain evidence="9">ALCF2SS1-6</strain>
    </source>
</reference>
<keyword evidence="2" id="KW-0479">Metal-binding</keyword>
<dbReference type="STRING" id="1328759.A0A5C2SY53"/>
<organism evidence="9 10">
    <name type="scientific">Lentinus tigrinus ALCF2SS1-6</name>
    <dbReference type="NCBI Taxonomy" id="1328759"/>
    <lineage>
        <taxon>Eukaryota</taxon>
        <taxon>Fungi</taxon>
        <taxon>Dikarya</taxon>
        <taxon>Basidiomycota</taxon>
        <taxon>Agaricomycotina</taxon>
        <taxon>Agaricomycetes</taxon>
        <taxon>Polyporales</taxon>
        <taxon>Polyporaceae</taxon>
        <taxon>Lentinus</taxon>
    </lineage>
</organism>
<dbReference type="EMBL" id="ML122251">
    <property type="protein sequence ID" value="RPD65786.1"/>
    <property type="molecule type" value="Genomic_DNA"/>
</dbReference>
<evidence type="ECO:0000256" key="7">
    <source>
        <dbReference type="SAM" id="MobiDB-lite"/>
    </source>
</evidence>
<feature type="region of interest" description="Disordered" evidence="7">
    <location>
        <begin position="55"/>
        <end position="152"/>
    </location>
</feature>
<keyword evidence="5" id="KW-0804">Transcription</keyword>
<dbReference type="SMART" id="SM00066">
    <property type="entry name" value="GAL4"/>
    <property type="match status" value="1"/>
</dbReference>
<name>A0A5C2SY53_9APHY</name>
<evidence type="ECO:0000256" key="3">
    <source>
        <dbReference type="ARBA" id="ARBA00023015"/>
    </source>
</evidence>
<evidence type="ECO:0000256" key="5">
    <source>
        <dbReference type="ARBA" id="ARBA00023163"/>
    </source>
</evidence>
<dbReference type="GO" id="GO:0000976">
    <property type="term" value="F:transcription cis-regulatory region binding"/>
    <property type="evidence" value="ECO:0007669"/>
    <property type="project" value="TreeGrafter"/>
</dbReference>
<dbReference type="Gene3D" id="4.10.240.10">
    <property type="entry name" value="Zn(2)-C6 fungal-type DNA-binding domain"/>
    <property type="match status" value="1"/>
</dbReference>
<keyword evidence="4" id="KW-0238">DNA-binding</keyword>
<accession>A0A5C2SY53</accession>
<feature type="region of interest" description="Disordered" evidence="7">
    <location>
        <begin position="669"/>
        <end position="708"/>
    </location>
</feature>
<dbReference type="OrthoDB" id="3163292at2759"/>
<dbReference type="GO" id="GO:0006351">
    <property type="term" value="P:DNA-templated transcription"/>
    <property type="evidence" value="ECO:0007669"/>
    <property type="project" value="InterPro"/>
</dbReference>
<gene>
    <name evidence="9" type="ORF">L227DRAFT_120666</name>
</gene>
<keyword evidence="3" id="KW-0805">Transcription regulation</keyword>
<dbReference type="PANTHER" id="PTHR31845:SF19">
    <property type="entry name" value="TRANSCRIPTION FACTOR DOMAIN-CONTAINING PROTEIN"/>
    <property type="match status" value="1"/>
</dbReference>
<evidence type="ECO:0000256" key="2">
    <source>
        <dbReference type="ARBA" id="ARBA00022723"/>
    </source>
</evidence>
<dbReference type="PANTHER" id="PTHR31845">
    <property type="entry name" value="FINGER DOMAIN PROTEIN, PUTATIVE-RELATED"/>
    <property type="match status" value="1"/>
</dbReference>
<dbReference type="InterPro" id="IPR051089">
    <property type="entry name" value="prtT"/>
</dbReference>
<dbReference type="Pfam" id="PF00172">
    <property type="entry name" value="Zn_clus"/>
    <property type="match status" value="1"/>
</dbReference>
<sequence>MDPQPVSANPPTKTPVVRGARACTVCRQAKMKCVGAEDGTKRCQRCQRSGAECIFEKHRRGRKPGSKLSEASKMLRRLEKGLNNAKAKQPANAVSQPSSSAPPFGQESPSSGPSYPGPSGNGSHSGHQSDDDQMDEDEEDRPDEGALYPASLIRTAQRSSFLDIVMNKEPAEHTPPHGSPTDRSSHIPHKQPSQSPTRSQASPLPKPSSNLFPNALKDPVSAGIIPEEEVATFFDLFFLRLNPFINLFDPALHSPSYVRSRSPFLFTTMLMAICKFFRPASYPAVKQLADQWCVYTFSEMQESVEIVQAFACMTYWKEAGEKKTWYYIGMASRMAIALRLNRQSRQMHETELQMLERRNKERTYLVLFVHDRSLSMQTGNAWMLQEDDLVQRCRSWHEEGPLRRETRPEDVIVAAFTHLRLIGSRATDAMYNHNRTTLVESELVKLNAELDEWINVWDMEMRKSPLADPFHVSFLLFFQSHVRLFLNTFGLNSKIEMGSRSPSSSEAVRQCFKSARTNLSIVSKDFAGTHVLRYGQESITVMSAYAAIVLLRLLRNPSAIVQLGMSAEEIYSIVNKAADAYEGAGHVTGSAVDSAAYHARFLRRLVSMDQERARHHADQNGYRQEGVPSSFAGGLPPLRSSVGMSMPSMHQYPLSRDPAQHPQLAPLTIPGSSSQGMQHFPSSAHSGYPVGPSQNMTGRGMSSYGALQPMSESDHDYFEYMLNEVGSAGEAFFSRTNGTPSAAPGGYMGSAVSEFGYGHAGSYRDQPPMQTYGTHEHGRPTLPPMQSFANGFDGSR</sequence>
<dbReference type="Pfam" id="PF04082">
    <property type="entry name" value="Fungal_trans"/>
    <property type="match status" value="1"/>
</dbReference>
<feature type="compositionally biased region" description="Polar residues" evidence="7">
    <location>
        <begin position="670"/>
        <end position="685"/>
    </location>
</feature>
<dbReference type="InterPro" id="IPR007219">
    <property type="entry name" value="XnlR_reg_dom"/>
</dbReference>
<keyword evidence="6" id="KW-0539">Nucleus</keyword>